<feature type="transmembrane region" description="Helical" evidence="9">
    <location>
        <begin position="349"/>
        <end position="367"/>
    </location>
</feature>
<feature type="transmembrane region" description="Helical" evidence="9">
    <location>
        <begin position="134"/>
        <end position="158"/>
    </location>
</feature>
<feature type="region of interest" description="Disordered" evidence="8">
    <location>
        <begin position="102"/>
        <end position="124"/>
    </location>
</feature>
<evidence type="ECO:0000259" key="10">
    <source>
        <dbReference type="Pfam" id="PF00999"/>
    </source>
</evidence>
<feature type="transmembrane region" description="Helical" evidence="9">
    <location>
        <begin position="170"/>
        <end position="194"/>
    </location>
</feature>
<sequence>MASVESGAWLPPVANADIMPRMQPILAALADTLIFIALSWGIWRALGRSIPLAVVPIVIGLVLAATGSLPAGLGVPSKIGDQIGWIGVLLLAFTAGLETRHSPAAPTPELESRSGRESASEPPHRRSALSLSRFTLSAALALVLPFVVGTIAAYWHFIGLPGWAAPRAPGWLGAVAIGLCVAVSALPVLIGIVRELGSLHRPLTQTAVAIAVVDDAVLWIGLAALLLLADGGAGLAGWSGLDGVAIALPLLLGAFGVMAERRGVAPPVALVWLALPVALTACAWASSQLGLHALLGAYFAGAIIPPSWTRRLPLHGMGQFALIGLAPLFFGHSGLRIDGDALGWASLQAAFALLALSVLAKLAALVLCPPSPRFSRRQALAIGALLQCKGLMEIVAATILRDKGLLSEYAFAALVTLAVLSTVLTGPLFRLILRGRAAERRVGYEYS</sequence>
<keyword evidence="7 9" id="KW-0472">Membrane</keyword>
<evidence type="ECO:0000256" key="4">
    <source>
        <dbReference type="ARBA" id="ARBA00022692"/>
    </source>
</evidence>
<feature type="transmembrane region" description="Helical" evidence="9">
    <location>
        <begin position="25"/>
        <end position="43"/>
    </location>
</feature>
<accession>A0A108U6A8</accession>
<dbReference type="Proteomes" id="UP000023435">
    <property type="component" value="Unassembled WGS sequence"/>
</dbReference>
<dbReference type="InterPro" id="IPR050794">
    <property type="entry name" value="CPA2_transporter"/>
</dbReference>
<evidence type="ECO:0000256" key="1">
    <source>
        <dbReference type="ARBA" id="ARBA00004141"/>
    </source>
</evidence>
<keyword evidence="4 9" id="KW-0812">Transmembrane</keyword>
<evidence type="ECO:0000256" key="7">
    <source>
        <dbReference type="ARBA" id="ARBA00023136"/>
    </source>
</evidence>
<gene>
    <name evidence="11" type="ORF">AZ78_0906</name>
</gene>
<feature type="transmembrane region" description="Helical" evidence="9">
    <location>
        <begin position="235"/>
        <end position="257"/>
    </location>
</feature>
<dbReference type="GO" id="GO:0016020">
    <property type="term" value="C:membrane"/>
    <property type="evidence" value="ECO:0007669"/>
    <property type="project" value="UniProtKB-SubCell"/>
</dbReference>
<dbReference type="InterPro" id="IPR038770">
    <property type="entry name" value="Na+/solute_symporter_sf"/>
</dbReference>
<proteinExistence type="predicted"/>
<dbReference type="InterPro" id="IPR006153">
    <property type="entry name" value="Cation/H_exchanger_TM"/>
</dbReference>
<evidence type="ECO:0000256" key="3">
    <source>
        <dbReference type="ARBA" id="ARBA00022449"/>
    </source>
</evidence>
<dbReference type="AlphaFoldDB" id="A0A108U6A8"/>
<comment type="caution">
    <text evidence="11">The sequence shown here is derived from an EMBL/GenBank/DDBJ whole genome shotgun (WGS) entry which is preliminary data.</text>
</comment>
<feature type="transmembrane region" description="Helical" evidence="9">
    <location>
        <begin position="50"/>
        <end position="73"/>
    </location>
</feature>
<dbReference type="PANTHER" id="PTHR32468">
    <property type="entry name" value="CATION/H + ANTIPORTER"/>
    <property type="match status" value="1"/>
</dbReference>
<keyword evidence="6" id="KW-0406">Ion transport</keyword>
<reference evidence="11 12" key="1">
    <citation type="journal article" date="2014" name="Genome Announc.">
        <title>Draft Genome Sequence of Lysobacter capsici AZ78, a Bacterium Antagonistic to Plant-Pathogenic Oomycetes.</title>
        <authorList>
            <person name="Puopolo G."/>
            <person name="Sonego P."/>
            <person name="Engelen K."/>
            <person name="Pertot I."/>
        </authorList>
    </citation>
    <scope>NUCLEOTIDE SEQUENCE [LARGE SCALE GENOMIC DNA]</scope>
    <source>
        <strain evidence="11 12">AZ78</strain>
    </source>
</reference>
<dbReference type="PANTHER" id="PTHR32468:SF0">
    <property type="entry name" value="K(+)_H(+) ANTIPORTER 1"/>
    <property type="match status" value="1"/>
</dbReference>
<evidence type="ECO:0000313" key="11">
    <source>
        <dbReference type="EMBL" id="KWS03360.1"/>
    </source>
</evidence>
<evidence type="ECO:0000256" key="5">
    <source>
        <dbReference type="ARBA" id="ARBA00022989"/>
    </source>
</evidence>
<dbReference type="EMBL" id="JAJA02000001">
    <property type="protein sequence ID" value="KWS03360.1"/>
    <property type="molecule type" value="Genomic_DNA"/>
</dbReference>
<comment type="subcellular location">
    <subcellularLocation>
        <location evidence="1">Membrane</location>
        <topology evidence="1">Multi-pass membrane protein</topology>
    </subcellularLocation>
</comment>
<dbReference type="Pfam" id="PF00999">
    <property type="entry name" value="Na_H_Exchanger"/>
    <property type="match status" value="1"/>
</dbReference>
<evidence type="ECO:0000256" key="8">
    <source>
        <dbReference type="SAM" id="MobiDB-lite"/>
    </source>
</evidence>
<organism evidence="11 12">
    <name type="scientific">Lysobacter capsici AZ78</name>
    <dbReference type="NCBI Taxonomy" id="1444315"/>
    <lineage>
        <taxon>Bacteria</taxon>
        <taxon>Pseudomonadati</taxon>
        <taxon>Pseudomonadota</taxon>
        <taxon>Gammaproteobacteria</taxon>
        <taxon>Lysobacterales</taxon>
        <taxon>Lysobacteraceae</taxon>
        <taxon>Lysobacter</taxon>
    </lineage>
</organism>
<feature type="transmembrane region" description="Helical" evidence="9">
    <location>
        <begin position="269"/>
        <end position="286"/>
    </location>
</feature>
<evidence type="ECO:0000256" key="9">
    <source>
        <dbReference type="SAM" id="Phobius"/>
    </source>
</evidence>
<feature type="transmembrane region" description="Helical" evidence="9">
    <location>
        <begin position="320"/>
        <end position="337"/>
    </location>
</feature>
<keyword evidence="5 9" id="KW-1133">Transmembrane helix</keyword>
<protein>
    <submittedName>
        <fullName evidence="11">Na(+)/H(+) antiporter</fullName>
    </submittedName>
</protein>
<feature type="compositionally biased region" description="Basic and acidic residues" evidence="8">
    <location>
        <begin position="110"/>
        <end position="124"/>
    </location>
</feature>
<dbReference type="GO" id="GO:1902600">
    <property type="term" value="P:proton transmembrane transport"/>
    <property type="evidence" value="ECO:0007669"/>
    <property type="project" value="InterPro"/>
</dbReference>
<feature type="transmembrane region" description="Helical" evidence="9">
    <location>
        <begin position="379"/>
        <end position="399"/>
    </location>
</feature>
<keyword evidence="12" id="KW-1185">Reference proteome</keyword>
<evidence type="ECO:0000256" key="6">
    <source>
        <dbReference type="ARBA" id="ARBA00023065"/>
    </source>
</evidence>
<evidence type="ECO:0000256" key="2">
    <source>
        <dbReference type="ARBA" id="ARBA00022448"/>
    </source>
</evidence>
<name>A0A108U6A8_9GAMM</name>
<feature type="transmembrane region" description="Helical" evidence="9">
    <location>
        <begin position="206"/>
        <end position="229"/>
    </location>
</feature>
<feature type="transmembrane region" description="Helical" evidence="9">
    <location>
        <begin position="411"/>
        <end position="433"/>
    </location>
</feature>
<dbReference type="Gene3D" id="1.20.1530.20">
    <property type="match status" value="1"/>
</dbReference>
<feature type="transmembrane region" description="Helical" evidence="9">
    <location>
        <begin position="79"/>
        <end position="97"/>
    </location>
</feature>
<keyword evidence="2" id="KW-0813">Transport</keyword>
<keyword evidence="3" id="KW-0050">Antiport</keyword>
<feature type="transmembrane region" description="Helical" evidence="9">
    <location>
        <begin position="292"/>
        <end position="308"/>
    </location>
</feature>
<evidence type="ECO:0000313" key="12">
    <source>
        <dbReference type="Proteomes" id="UP000023435"/>
    </source>
</evidence>
<dbReference type="GO" id="GO:0015297">
    <property type="term" value="F:antiporter activity"/>
    <property type="evidence" value="ECO:0007669"/>
    <property type="project" value="UniProtKB-KW"/>
</dbReference>
<feature type="domain" description="Cation/H+ exchanger transmembrane" evidence="10">
    <location>
        <begin position="41"/>
        <end position="433"/>
    </location>
</feature>